<keyword evidence="1" id="KW-0812">Transmembrane</keyword>
<dbReference type="EMBL" id="LAZR01003482">
    <property type="protein sequence ID" value="KKN17862.1"/>
    <property type="molecule type" value="Genomic_DNA"/>
</dbReference>
<feature type="transmembrane region" description="Helical" evidence="1">
    <location>
        <begin position="25"/>
        <end position="46"/>
    </location>
</feature>
<feature type="transmembrane region" description="Helical" evidence="1">
    <location>
        <begin position="230"/>
        <end position="254"/>
    </location>
</feature>
<feature type="transmembrane region" description="Helical" evidence="1">
    <location>
        <begin position="66"/>
        <end position="90"/>
    </location>
</feature>
<feature type="transmembrane region" description="Helical" evidence="1">
    <location>
        <begin position="117"/>
        <end position="140"/>
    </location>
</feature>
<accession>A0A0F9P0H9</accession>
<protein>
    <recommendedName>
        <fullName evidence="3">ABC-2 type transporter domain-containing protein</fullName>
    </recommendedName>
</protein>
<keyword evidence="1" id="KW-0472">Membrane</keyword>
<dbReference type="AlphaFoldDB" id="A0A0F9P0H9"/>
<proteinExistence type="predicted"/>
<feature type="transmembrane region" description="Helical" evidence="1">
    <location>
        <begin position="179"/>
        <end position="196"/>
    </location>
</feature>
<organism evidence="2">
    <name type="scientific">marine sediment metagenome</name>
    <dbReference type="NCBI Taxonomy" id="412755"/>
    <lineage>
        <taxon>unclassified sequences</taxon>
        <taxon>metagenomes</taxon>
        <taxon>ecological metagenomes</taxon>
    </lineage>
</organism>
<name>A0A0F9P0H9_9ZZZZ</name>
<evidence type="ECO:0008006" key="3">
    <source>
        <dbReference type="Google" id="ProtNLM"/>
    </source>
</evidence>
<reference evidence="2" key="1">
    <citation type="journal article" date="2015" name="Nature">
        <title>Complex archaea that bridge the gap between prokaryotes and eukaryotes.</title>
        <authorList>
            <person name="Spang A."/>
            <person name="Saw J.H."/>
            <person name="Jorgensen S.L."/>
            <person name="Zaremba-Niedzwiedzka K."/>
            <person name="Martijn J."/>
            <person name="Lind A.E."/>
            <person name="van Eijk R."/>
            <person name="Schleper C."/>
            <person name="Guy L."/>
            <person name="Ettema T.J."/>
        </authorList>
    </citation>
    <scope>NUCLEOTIDE SEQUENCE</scope>
</reference>
<evidence type="ECO:0000256" key="1">
    <source>
        <dbReference type="SAM" id="Phobius"/>
    </source>
</evidence>
<feature type="transmembrane region" description="Helical" evidence="1">
    <location>
        <begin position="146"/>
        <end position="167"/>
    </location>
</feature>
<keyword evidence="1" id="KW-1133">Transmembrane helix</keyword>
<comment type="caution">
    <text evidence="2">The sequence shown here is derived from an EMBL/GenBank/DDBJ whole genome shotgun (WGS) entry which is preliminary data.</text>
</comment>
<gene>
    <name evidence="2" type="ORF">LCGC14_0961570</name>
</gene>
<sequence>MKRERKTQSSLFYEKRLFLFYLKKNILSVKFIVCVILNLITIFQILDGIEYRVINYNQRELDLWIFWGGLIRPGNIVVSLTSVIIAADIVSGEFSNKTAMIIYATESKYKILTIKSLTLIISIFILVIFSFSAYLLILFFNTNLFISIHFFLMGFLLVFIEAIFYSSLTFMASALTRRITLSFIFPFFYMIIDPLLESYELGLLSFNSYALKVFNFFENLLFYETIDLNIVTIFCLIMFFGVSIMIMLITFYSFNQLDIRID</sequence>
<evidence type="ECO:0000313" key="2">
    <source>
        <dbReference type="EMBL" id="KKN17862.1"/>
    </source>
</evidence>